<accession>A0A371HAP5</accession>
<dbReference type="OrthoDB" id="1428514at2759"/>
<organism evidence="2 3">
    <name type="scientific">Mucuna pruriens</name>
    <name type="common">Velvet bean</name>
    <name type="synonym">Dolichos pruriens</name>
    <dbReference type="NCBI Taxonomy" id="157652"/>
    <lineage>
        <taxon>Eukaryota</taxon>
        <taxon>Viridiplantae</taxon>
        <taxon>Streptophyta</taxon>
        <taxon>Embryophyta</taxon>
        <taxon>Tracheophyta</taxon>
        <taxon>Spermatophyta</taxon>
        <taxon>Magnoliopsida</taxon>
        <taxon>eudicotyledons</taxon>
        <taxon>Gunneridae</taxon>
        <taxon>Pentapetalae</taxon>
        <taxon>rosids</taxon>
        <taxon>fabids</taxon>
        <taxon>Fabales</taxon>
        <taxon>Fabaceae</taxon>
        <taxon>Papilionoideae</taxon>
        <taxon>50 kb inversion clade</taxon>
        <taxon>NPAAA clade</taxon>
        <taxon>indigoferoid/millettioid clade</taxon>
        <taxon>Phaseoleae</taxon>
        <taxon>Mucuna</taxon>
    </lineage>
</organism>
<evidence type="ECO:0000256" key="1">
    <source>
        <dbReference type="SAM" id="MobiDB-lite"/>
    </source>
</evidence>
<feature type="region of interest" description="Disordered" evidence="1">
    <location>
        <begin position="39"/>
        <end position="62"/>
    </location>
</feature>
<feature type="non-terminal residue" evidence="2">
    <location>
        <position position="1"/>
    </location>
</feature>
<dbReference type="Proteomes" id="UP000257109">
    <property type="component" value="Unassembled WGS sequence"/>
</dbReference>
<evidence type="ECO:0000313" key="2">
    <source>
        <dbReference type="EMBL" id="RDX99862.1"/>
    </source>
</evidence>
<comment type="caution">
    <text evidence="2">The sequence shown here is derived from an EMBL/GenBank/DDBJ whole genome shotgun (WGS) entry which is preliminary data.</text>
</comment>
<dbReference type="Pfam" id="PF14223">
    <property type="entry name" value="Retrotran_gag_2"/>
    <property type="match status" value="1"/>
</dbReference>
<protein>
    <submittedName>
        <fullName evidence="2">Uncharacterized protein</fullName>
    </submittedName>
</protein>
<sequence>MRIGVMIMQLMIKCINGRGAFTWSEGIVTLSATQPRHVDDRLKSKTSSRPMTKSLGLCTGRPPWPRERKAHECWATSEGLPPERNTSKRLQMQVKYIKSQRLFKNSKGEKTQMTKLKEHYYNDFHGISSHTRHARNKLWNLGLGLKTPHVHLLRLVNTFKQVNYKGTLAIHLLNMAKPSSGLYSGALRKSFDSNAWEVVEKGNTLLEDVTILSQNEKEILVKTKKKDQQALTFIYQSLDEAMFEMVSNVSTSKEAWEILKTSLEGVDKVKKSDDGSEPNEALRREDGRYSYVCAIVESKDLESMIVDRLMGSLEAYEGSIEDMRSLWSKS</sequence>
<reference evidence="2" key="1">
    <citation type="submission" date="2018-05" db="EMBL/GenBank/DDBJ databases">
        <title>Draft genome of Mucuna pruriens seed.</title>
        <authorList>
            <person name="Nnadi N.E."/>
            <person name="Vos R."/>
            <person name="Hasami M.H."/>
            <person name="Devisetty U.K."/>
            <person name="Aguiy J.C."/>
        </authorList>
    </citation>
    <scope>NUCLEOTIDE SEQUENCE [LARGE SCALE GENOMIC DNA]</scope>
    <source>
        <strain evidence="2">JCA_2017</strain>
    </source>
</reference>
<evidence type="ECO:0000313" key="3">
    <source>
        <dbReference type="Proteomes" id="UP000257109"/>
    </source>
</evidence>
<gene>
    <name evidence="2" type="ORF">CR513_17013</name>
</gene>
<proteinExistence type="predicted"/>
<keyword evidence="3" id="KW-1185">Reference proteome</keyword>
<dbReference type="AlphaFoldDB" id="A0A371HAP5"/>
<dbReference type="EMBL" id="QJKJ01003121">
    <property type="protein sequence ID" value="RDX99862.1"/>
    <property type="molecule type" value="Genomic_DNA"/>
</dbReference>
<name>A0A371HAP5_MUCPR</name>